<keyword evidence="3" id="KW-1185">Reference proteome</keyword>
<evidence type="ECO:0000259" key="1">
    <source>
        <dbReference type="Pfam" id="PF23622"/>
    </source>
</evidence>
<sequence>MSTPGFDPPSLTSARELYFDFFINQNFHNADEAETEDHHMYDFPFSVLRNGCVEILSLTRCYLNLPANLSTMRFRSIASMVLDDIYLTDQMVEDLLLGCPNLEAFEILGCRGPIHLKICSKRLKRLRIVLGDRHFWLIAPNICSINLDLCAFEESTFKNVSSLVEFRADLVHRFHQSYHQWSKVVRVLEQAPNLRILNVQNWWFKFLTSKDTFPKSFMLHNLTVLVLRTGFTQYDLVGMAARLKLCPNLKTLFLEFLFKVEKDQCLMFPCLPEELLDKPVEFNMPCLKQVTMEAYTGSKDDDKFMKILMRHEGALEKIVVVPFQGFENGEKKSLPPVVYRRRVSQVGSTVSSAAPNGI</sequence>
<dbReference type="InterPro" id="IPR032675">
    <property type="entry name" value="LRR_dom_sf"/>
</dbReference>
<dbReference type="Gene3D" id="3.80.10.10">
    <property type="entry name" value="Ribonuclease Inhibitor"/>
    <property type="match status" value="1"/>
</dbReference>
<protein>
    <recommendedName>
        <fullName evidence="1">At1g61320/AtMIF1 LRR domain-containing protein</fullName>
    </recommendedName>
</protein>
<dbReference type="PANTHER" id="PTHR34145:SF28">
    <property type="entry name" value="F-BOX DOMAIN-CONTAINING PROTEIN"/>
    <property type="match status" value="1"/>
</dbReference>
<dbReference type="SUPFAM" id="SSF52047">
    <property type="entry name" value="RNI-like"/>
    <property type="match status" value="1"/>
</dbReference>
<name>A0A540KNS0_MALBA</name>
<feature type="domain" description="At1g61320/AtMIF1 LRR" evidence="1">
    <location>
        <begin position="37"/>
        <end position="299"/>
    </location>
</feature>
<accession>A0A540KNS0</accession>
<gene>
    <name evidence="2" type="ORF">C1H46_038620</name>
</gene>
<dbReference type="InterPro" id="IPR053772">
    <property type="entry name" value="At1g61320/At1g61330-like"/>
</dbReference>
<proteinExistence type="predicted"/>
<dbReference type="Pfam" id="PF23622">
    <property type="entry name" value="LRR_At1g61320_AtMIF1"/>
    <property type="match status" value="1"/>
</dbReference>
<comment type="caution">
    <text evidence="2">The sequence shown here is derived from an EMBL/GenBank/DDBJ whole genome shotgun (WGS) entry which is preliminary data.</text>
</comment>
<organism evidence="2 3">
    <name type="scientific">Malus baccata</name>
    <name type="common">Siberian crab apple</name>
    <name type="synonym">Pyrus baccata</name>
    <dbReference type="NCBI Taxonomy" id="106549"/>
    <lineage>
        <taxon>Eukaryota</taxon>
        <taxon>Viridiplantae</taxon>
        <taxon>Streptophyta</taxon>
        <taxon>Embryophyta</taxon>
        <taxon>Tracheophyta</taxon>
        <taxon>Spermatophyta</taxon>
        <taxon>Magnoliopsida</taxon>
        <taxon>eudicotyledons</taxon>
        <taxon>Gunneridae</taxon>
        <taxon>Pentapetalae</taxon>
        <taxon>rosids</taxon>
        <taxon>fabids</taxon>
        <taxon>Rosales</taxon>
        <taxon>Rosaceae</taxon>
        <taxon>Amygdaloideae</taxon>
        <taxon>Maleae</taxon>
        <taxon>Malus</taxon>
    </lineage>
</organism>
<evidence type="ECO:0000313" key="2">
    <source>
        <dbReference type="EMBL" id="TQD75851.1"/>
    </source>
</evidence>
<dbReference type="PANTHER" id="PTHR34145">
    <property type="entry name" value="OS02G0105600 PROTEIN"/>
    <property type="match status" value="1"/>
</dbReference>
<dbReference type="Proteomes" id="UP000315295">
    <property type="component" value="Unassembled WGS sequence"/>
</dbReference>
<dbReference type="STRING" id="106549.A0A540KNS0"/>
<dbReference type="InterPro" id="IPR055357">
    <property type="entry name" value="LRR_At1g61320_AtMIF1"/>
</dbReference>
<dbReference type="AlphaFoldDB" id="A0A540KNS0"/>
<dbReference type="EMBL" id="VIEB01001070">
    <property type="protein sequence ID" value="TQD75851.1"/>
    <property type="molecule type" value="Genomic_DNA"/>
</dbReference>
<evidence type="ECO:0000313" key="3">
    <source>
        <dbReference type="Proteomes" id="UP000315295"/>
    </source>
</evidence>
<reference evidence="2 3" key="1">
    <citation type="journal article" date="2019" name="G3 (Bethesda)">
        <title>Sequencing of a Wild Apple (Malus baccata) Genome Unravels the Differences Between Cultivated and Wild Apple Species Regarding Disease Resistance and Cold Tolerance.</title>
        <authorList>
            <person name="Chen X."/>
        </authorList>
    </citation>
    <scope>NUCLEOTIDE SEQUENCE [LARGE SCALE GENOMIC DNA]</scope>
    <source>
        <strain evidence="3">cv. Shandingzi</strain>
        <tissue evidence="2">Leaves</tissue>
    </source>
</reference>